<dbReference type="PROSITE" id="PS50893">
    <property type="entry name" value="ABC_TRANSPORTER_2"/>
    <property type="match status" value="1"/>
</dbReference>
<dbReference type="InterPro" id="IPR027417">
    <property type="entry name" value="P-loop_NTPase"/>
</dbReference>
<evidence type="ECO:0000256" key="2">
    <source>
        <dbReference type="ARBA" id="ARBA00022741"/>
    </source>
</evidence>
<dbReference type="PROSITE" id="PS00211">
    <property type="entry name" value="ABC_TRANSPORTER_1"/>
    <property type="match status" value="1"/>
</dbReference>
<comment type="caution">
    <text evidence="6">The sequence shown here is derived from an EMBL/GenBank/DDBJ whole genome shotgun (WGS) entry which is preliminary data.</text>
</comment>
<dbReference type="AlphaFoldDB" id="A0A813KAX8"/>
<evidence type="ECO:0000259" key="5">
    <source>
        <dbReference type="PROSITE" id="PS50893"/>
    </source>
</evidence>
<dbReference type="CDD" id="cd03221">
    <property type="entry name" value="ABCF_EF-3"/>
    <property type="match status" value="1"/>
</dbReference>
<keyword evidence="2" id="KW-0547">Nucleotide-binding</keyword>
<gene>
    <name evidence="6" type="ORF">PGLA2088_LOCUS29338</name>
</gene>
<evidence type="ECO:0000313" key="6">
    <source>
        <dbReference type="EMBL" id="CAE8695433.1"/>
    </source>
</evidence>
<dbReference type="PANTHER" id="PTHR19211:SF14">
    <property type="entry name" value="ATP-BINDING CASSETTE SUB-FAMILY F MEMBER 1"/>
    <property type="match status" value="1"/>
</dbReference>
<dbReference type="InterPro" id="IPR003439">
    <property type="entry name" value="ABC_transporter-like_ATP-bd"/>
</dbReference>
<dbReference type="Gene3D" id="3.40.50.300">
    <property type="entry name" value="P-loop containing nucleotide triphosphate hydrolases"/>
    <property type="match status" value="1"/>
</dbReference>
<evidence type="ECO:0000256" key="1">
    <source>
        <dbReference type="ARBA" id="ARBA00022737"/>
    </source>
</evidence>
<feature type="compositionally biased region" description="Basic and acidic residues" evidence="4">
    <location>
        <begin position="155"/>
        <end position="164"/>
    </location>
</feature>
<evidence type="ECO:0000313" key="7">
    <source>
        <dbReference type="Proteomes" id="UP000626109"/>
    </source>
</evidence>
<dbReference type="InterPro" id="IPR017871">
    <property type="entry name" value="ABC_transporter-like_CS"/>
</dbReference>
<evidence type="ECO:0000256" key="3">
    <source>
        <dbReference type="ARBA" id="ARBA00022840"/>
    </source>
</evidence>
<organism evidence="6 7">
    <name type="scientific">Polarella glacialis</name>
    <name type="common">Dinoflagellate</name>
    <dbReference type="NCBI Taxonomy" id="89957"/>
    <lineage>
        <taxon>Eukaryota</taxon>
        <taxon>Sar</taxon>
        <taxon>Alveolata</taxon>
        <taxon>Dinophyceae</taxon>
        <taxon>Suessiales</taxon>
        <taxon>Suessiaceae</taxon>
        <taxon>Polarella</taxon>
    </lineage>
</organism>
<keyword evidence="3" id="KW-0067">ATP-binding</keyword>
<feature type="region of interest" description="Disordered" evidence="4">
    <location>
        <begin position="133"/>
        <end position="167"/>
    </location>
</feature>
<accession>A0A813KAX8</accession>
<dbReference type="InterPro" id="IPR003593">
    <property type="entry name" value="AAA+_ATPase"/>
</dbReference>
<dbReference type="GO" id="GO:0005524">
    <property type="term" value="F:ATP binding"/>
    <property type="evidence" value="ECO:0007669"/>
    <property type="project" value="UniProtKB-KW"/>
</dbReference>
<protein>
    <recommendedName>
        <fullName evidence="5">ABC transporter domain-containing protein</fullName>
    </recommendedName>
</protein>
<sequence>MLSSKVPAAMLSAVRPHKAWHPVQTLVLDRGAEVTSCHESETRGHLVRQALAYSFNFVLEVEIGLWALIAIRVPFFGYPVKLLDQFAWKLAWMRRKWRSEPKKRSCLGAANAAISVAMTAFATRAAKVTAAADVKSPGDRDPAAGAKAPLSAFEPPEREKERGRVPCASDVSAAPKAKAKAKVPVTRAEAARQAVLSGCPADVEEDVREYMADTAAMLFEEENIESEAVRRDLEEAFLPLLEECDSVSAEEAAAFCVIVFEAGFPDAVSCSKPDATAADAAGSQAGSPDYLCHVPNLMLMYGGSPEPLLRGATLELLRGHRYGVVGTNGSGKTTLMARLASKDIAGLTEELRVVHLRHEAILQGVSRVSTARDYVEMHSNGLEDPDVAQALRDVGFENEEQLGKAVLALSGGWQMRLALACAMAKKANLLLLDEPTNHLDADGVRWLVDFINRTCVSGSELGGGAAMIVSHDPAFLDQVCTDVIHFSPARHKGKLTYHPGTFSAFKAGYTAFHHTMYCVQGQNPAKHMPQLMTNTIRQQRMPNQHYDFSGSFDSSKSIVPAELYAQISKVHLGDPLPTEGERSGWR</sequence>
<dbReference type="InterPro" id="IPR050611">
    <property type="entry name" value="ABCF"/>
</dbReference>
<dbReference type="Pfam" id="PF00005">
    <property type="entry name" value="ABC_tran"/>
    <property type="match status" value="1"/>
</dbReference>
<proteinExistence type="predicted"/>
<dbReference type="GO" id="GO:0016887">
    <property type="term" value="F:ATP hydrolysis activity"/>
    <property type="evidence" value="ECO:0007669"/>
    <property type="project" value="InterPro"/>
</dbReference>
<dbReference type="PANTHER" id="PTHR19211">
    <property type="entry name" value="ATP-BINDING TRANSPORT PROTEIN-RELATED"/>
    <property type="match status" value="1"/>
</dbReference>
<dbReference type="SUPFAM" id="SSF52540">
    <property type="entry name" value="P-loop containing nucleoside triphosphate hydrolases"/>
    <property type="match status" value="1"/>
</dbReference>
<feature type="domain" description="ABC transporter" evidence="5">
    <location>
        <begin position="292"/>
        <end position="517"/>
    </location>
</feature>
<keyword evidence="1" id="KW-0677">Repeat</keyword>
<dbReference type="Proteomes" id="UP000626109">
    <property type="component" value="Unassembled WGS sequence"/>
</dbReference>
<name>A0A813KAX8_POLGL</name>
<dbReference type="EMBL" id="CAJNNW010028266">
    <property type="protein sequence ID" value="CAE8695433.1"/>
    <property type="molecule type" value="Genomic_DNA"/>
</dbReference>
<evidence type="ECO:0000256" key="4">
    <source>
        <dbReference type="SAM" id="MobiDB-lite"/>
    </source>
</evidence>
<dbReference type="SMART" id="SM00382">
    <property type="entry name" value="AAA"/>
    <property type="match status" value="1"/>
</dbReference>
<reference evidence="6" key="1">
    <citation type="submission" date="2021-02" db="EMBL/GenBank/DDBJ databases">
        <authorList>
            <person name="Dougan E. K."/>
            <person name="Rhodes N."/>
            <person name="Thang M."/>
            <person name="Chan C."/>
        </authorList>
    </citation>
    <scope>NUCLEOTIDE SEQUENCE</scope>
</reference>